<dbReference type="RefSeq" id="WP_195812736.1">
    <property type="nucleotide sequence ID" value="NZ_JADOBI010000001.1"/>
</dbReference>
<keyword evidence="1" id="KW-0175">Coiled coil</keyword>
<evidence type="ECO:0008006" key="4">
    <source>
        <dbReference type="Google" id="ProtNLM"/>
    </source>
</evidence>
<sequence length="186" mass="20400">MTDTTDIKALSNERLQEVKSILSGFEEGYDTVDDKENYEAMRGAQLIIDELISLRDQLESERQRAAGSEEELHKALHREKAAERKFLAAQEEIAELKGDQVPVAFTDSGSLAAIKGGHEGHIWGAPVGVYRVPLFTNPQKPVVLPEILSALYRAGFNESHRAIEVYRVNDVKAAIGAAGGIVKDGE</sequence>
<accession>A0ABS0DZ10</accession>
<dbReference type="Proteomes" id="UP000636811">
    <property type="component" value="Unassembled WGS sequence"/>
</dbReference>
<feature type="coiled-coil region" evidence="1">
    <location>
        <begin position="41"/>
        <end position="99"/>
    </location>
</feature>
<protein>
    <recommendedName>
        <fullName evidence="4">Ead/Ea22-like family protein</fullName>
    </recommendedName>
</protein>
<organism evidence="2 3">
    <name type="scientific">Rahnella laticis</name>
    <dbReference type="NCBI Taxonomy" id="2787622"/>
    <lineage>
        <taxon>Bacteria</taxon>
        <taxon>Pseudomonadati</taxon>
        <taxon>Pseudomonadota</taxon>
        <taxon>Gammaproteobacteria</taxon>
        <taxon>Enterobacterales</taxon>
        <taxon>Yersiniaceae</taxon>
        <taxon>Rahnella</taxon>
    </lineage>
</organism>
<evidence type="ECO:0000313" key="2">
    <source>
        <dbReference type="EMBL" id="MBF7978070.1"/>
    </source>
</evidence>
<reference evidence="2 3" key="1">
    <citation type="submission" date="2020-11" db="EMBL/GenBank/DDBJ databases">
        <title>Taxonomic investigation of Rahnella strains.</title>
        <authorList>
            <person name="Lee S.D."/>
        </authorList>
    </citation>
    <scope>NUCLEOTIDE SEQUENCE [LARGE SCALE GENOMIC DNA]</scope>
    <source>
        <strain evidence="2 3">SAP-17</strain>
    </source>
</reference>
<keyword evidence="3" id="KW-1185">Reference proteome</keyword>
<gene>
    <name evidence="2" type="ORF">IV433_01450</name>
</gene>
<dbReference type="EMBL" id="JADOBI010000001">
    <property type="protein sequence ID" value="MBF7978070.1"/>
    <property type="molecule type" value="Genomic_DNA"/>
</dbReference>
<name>A0ABS0DZ10_9GAMM</name>
<proteinExistence type="predicted"/>
<evidence type="ECO:0000256" key="1">
    <source>
        <dbReference type="SAM" id="Coils"/>
    </source>
</evidence>
<comment type="caution">
    <text evidence="2">The sequence shown here is derived from an EMBL/GenBank/DDBJ whole genome shotgun (WGS) entry which is preliminary data.</text>
</comment>
<evidence type="ECO:0000313" key="3">
    <source>
        <dbReference type="Proteomes" id="UP000636811"/>
    </source>
</evidence>